<reference evidence="2" key="1">
    <citation type="journal article" date="2019" name="bioRxiv">
        <title>The Genome of the Zebra Mussel, Dreissena polymorpha: A Resource for Invasive Species Research.</title>
        <authorList>
            <person name="McCartney M.A."/>
            <person name="Auch B."/>
            <person name="Kono T."/>
            <person name="Mallez S."/>
            <person name="Zhang Y."/>
            <person name="Obille A."/>
            <person name="Becker A."/>
            <person name="Abrahante J.E."/>
            <person name="Garbe J."/>
            <person name="Badalamenti J.P."/>
            <person name="Herman A."/>
            <person name="Mangelson H."/>
            <person name="Liachko I."/>
            <person name="Sullivan S."/>
            <person name="Sone E.D."/>
            <person name="Koren S."/>
            <person name="Silverstein K.A.T."/>
            <person name="Beckman K.B."/>
            <person name="Gohl D.M."/>
        </authorList>
    </citation>
    <scope>NUCLEOTIDE SEQUENCE</scope>
    <source>
        <strain evidence="2">Duluth1</strain>
        <tissue evidence="2">Whole animal</tissue>
    </source>
</reference>
<gene>
    <name evidence="2" type="ORF">DPMN_171651</name>
</gene>
<sequence>MNDSQQHTTDLTRGGFLYRRPSFPPGLIMMMMLMMMMNIGDAAAADDDDDDDHDHDDVDHDDEDDDDDDDDDDGDDDDDLPDLSTIGYTNIISLIMHRICVLL</sequence>
<comment type="caution">
    <text evidence="2">The sequence shown here is derived from an EMBL/GenBank/DDBJ whole genome shotgun (WGS) entry which is preliminary data.</text>
</comment>
<dbReference type="Proteomes" id="UP000828390">
    <property type="component" value="Unassembled WGS sequence"/>
</dbReference>
<dbReference type="AlphaFoldDB" id="A0A9D4E0R2"/>
<dbReference type="EMBL" id="JAIWYP010000009">
    <property type="protein sequence ID" value="KAH3770366.1"/>
    <property type="molecule type" value="Genomic_DNA"/>
</dbReference>
<feature type="region of interest" description="Disordered" evidence="1">
    <location>
        <begin position="43"/>
        <end position="84"/>
    </location>
</feature>
<reference evidence="2" key="2">
    <citation type="submission" date="2020-11" db="EMBL/GenBank/DDBJ databases">
        <authorList>
            <person name="McCartney M.A."/>
            <person name="Auch B."/>
            <person name="Kono T."/>
            <person name="Mallez S."/>
            <person name="Becker A."/>
            <person name="Gohl D.M."/>
            <person name="Silverstein K.A.T."/>
            <person name="Koren S."/>
            <person name="Bechman K.B."/>
            <person name="Herman A."/>
            <person name="Abrahante J.E."/>
            <person name="Garbe J."/>
        </authorList>
    </citation>
    <scope>NUCLEOTIDE SEQUENCE</scope>
    <source>
        <strain evidence="2">Duluth1</strain>
        <tissue evidence="2">Whole animal</tissue>
    </source>
</reference>
<keyword evidence="3" id="KW-1185">Reference proteome</keyword>
<protein>
    <submittedName>
        <fullName evidence="2">Uncharacterized protein</fullName>
    </submittedName>
</protein>
<evidence type="ECO:0000313" key="2">
    <source>
        <dbReference type="EMBL" id="KAH3770366.1"/>
    </source>
</evidence>
<evidence type="ECO:0000313" key="3">
    <source>
        <dbReference type="Proteomes" id="UP000828390"/>
    </source>
</evidence>
<organism evidence="2 3">
    <name type="scientific">Dreissena polymorpha</name>
    <name type="common">Zebra mussel</name>
    <name type="synonym">Mytilus polymorpha</name>
    <dbReference type="NCBI Taxonomy" id="45954"/>
    <lineage>
        <taxon>Eukaryota</taxon>
        <taxon>Metazoa</taxon>
        <taxon>Spiralia</taxon>
        <taxon>Lophotrochozoa</taxon>
        <taxon>Mollusca</taxon>
        <taxon>Bivalvia</taxon>
        <taxon>Autobranchia</taxon>
        <taxon>Heteroconchia</taxon>
        <taxon>Euheterodonta</taxon>
        <taxon>Imparidentia</taxon>
        <taxon>Neoheterodontei</taxon>
        <taxon>Myida</taxon>
        <taxon>Dreissenoidea</taxon>
        <taxon>Dreissenidae</taxon>
        <taxon>Dreissena</taxon>
    </lineage>
</organism>
<evidence type="ECO:0000256" key="1">
    <source>
        <dbReference type="SAM" id="MobiDB-lite"/>
    </source>
</evidence>
<name>A0A9D4E0R2_DREPO</name>
<proteinExistence type="predicted"/>
<accession>A0A9D4E0R2</accession>
<feature type="compositionally biased region" description="Acidic residues" evidence="1">
    <location>
        <begin position="44"/>
        <end position="81"/>
    </location>
</feature>